<dbReference type="InterPro" id="IPR006442">
    <property type="entry name" value="Antitoxin_Phd/YefM"/>
</dbReference>
<reference evidence="3 4" key="1">
    <citation type="journal article" date="2015" name="Genome Announc.">
        <title>Draft Genome Sequence of Burkholderia sp. Strain PML1(12), an Ectomycorrhizosphere-Inhabiting Bacterium with Effective Mineral-Weathering Ability.</title>
        <authorList>
            <person name="Uroz S."/>
            <person name="Oger P."/>
        </authorList>
    </citation>
    <scope>NUCLEOTIDE SEQUENCE [LARGE SCALE GENOMIC DNA]</scope>
    <source>
        <strain evidence="4">PML1(12)</strain>
    </source>
</reference>
<evidence type="ECO:0000313" key="4">
    <source>
        <dbReference type="Proteomes" id="UP000035963"/>
    </source>
</evidence>
<protein>
    <recommendedName>
        <fullName evidence="2">Antitoxin</fullName>
    </recommendedName>
</protein>
<dbReference type="RefSeq" id="WP_047847019.1">
    <property type="nucleotide sequence ID" value="NZ_AEJF01000085.1"/>
</dbReference>
<dbReference type="Gene3D" id="3.40.1620.10">
    <property type="entry name" value="YefM-like domain"/>
    <property type="match status" value="1"/>
</dbReference>
<dbReference type="AlphaFoldDB" id="A0A0J1CYY5"/>
<evidence type="ECO:0000313" key="3">
    <source>
        <dbReference type="EMBL" id="KLU25762.1"/>
    </source>
</evidence>
<dbReference type="PATRIC" id="fig|908627.4.peg.2853"/>
<dbReference type="Proteomes" id="UP000035963">
    <property type="component" value="Unassembled WGS sequence"/>
</dbReference>
<dbReference type="OrthoDB" id="7069202at2"/>
<proteinExistence type="inferred from homology"/>
<keyword evidence="4" id="KW-1185">Reference proteome</keyword>
<comment type="function">
    <text evidence="2">Antitoxin component of a type II toxin-antitoxin (TA) system.</text>
</comment>
<dbReference type="Pfam" id="PF02604">
    <property type="entry name" value="PhdYeFM_antitox"/>
    <property type="match status" value="1"/>
</dbReference>
<accession>A0A0J1CYY5</accession>
<evidence type="ECO:0000256" key="1">
    <source>
        <dbReference type="ARBA" id="ARBA00009981"/>
    </source>
</evidence>
<evidence type="ECO:0000256" key="2">
    <source>
        <dbReference type="RuleBase" id="RU362080"/>
    </source>
</evidence>
<comment type="caution">
    <text evidence="3">The sequence shown here is derived from an EMBL/GenBank/DDBJ whole genome shotgun (WGS) entry which is preliminary data.</text>
</comment>
<dbReference type="NCBIfam" id="TIGR01552">
    <property type="entry name" value="phd_fam"/>
    <property type="match status" value="1"/>
</dbReference>
<dbReference type="EMBL" id="AEJF01000085">
    <property type="protein sequence ID" value="KLU25762.1"/>
    <property type="molecule type" value="Genomic_DNA"/>
</dbReference>
<comment type="similarity">
    <text evidence="1 2">Belongs to the phD/YefM antitoxin family.</text>
</comment>
<dbReference type="InterPro" id="IPR036165">
    <property type="entry name" value="YefM-like_sf"/>
</dbReference>
<name>A0A0J1CYY5_9BURK</name>
<organism evidence="3 4">
    <name type="scientific">Caballeronia mineralivorans PML1(12)</name>
    <dbReference type="NCBI Taxonomy" id="908627"/>
    <lineage>
        <taxon>Bacteria</taxon>
        <taxon>Pseudomonadati</taxon>
        <taxon>Pseudomonadota</taxon>
        <taxon>Betaproteobacteria</taxon>
        <taxon>Burkholderiales</taxon>
        <taxon>Burkholderiaceae</taxon>
        <taxon>Caballeronia</taxon>
    </lineage>
</organism>
<sequence length="92" mass="10398">MKLSNIKPISYLKSDAARIVTELTETHEPLIITQNGEAKLVVQDIYTFERQRQTNALLRILALGQKEIAEGKVSPATDVFAELDRLDEEDNE</sequence>
<gene>
    <name evidence="3" type="ORF">EOS_12825</name>
</gene>
<dbReference type="SUPFAM" id="SSF143120">
    <property type="entry name" value="YefM-like"/>
    <property type="match status" value="1"/>
</dbReference>